<gene>
    <name evidence="3" type="ORF">PCOR1329_LOCUS5815</name>
</gene>
<dbReference type="Proteomes" id="UP001189429">
    <property type="component" value="Unassembled WGS sequence"/>
</dbReference>
<dbReference type="SUPFAM" id="SSF56219">
    <property type="entry name" value="DNase I-like"/>
    <property type="match status" value="1"/>
</dbReference>
<dbReference type="Gene3D" id="3.60.10.10">
    <property type="entry name" value="Endonuclease/exonuclease/phosphatase"/>
    <property type="match status" value="1"/>
</dbReference>
<comment type="caution">
    <text evidence="3">The sequence shown here is derived from an EMBL/GenBank/DDBJ whole genome shotgun (WGS) entry which is preliminary data.</text>
</comment>
<organism evidence="3 4">
    <name type="scientific">Prorocentrum cordatum</name>
    <dbReference type="NCBI Taxonomy" id="2364126"/>
    <lineage>
        <taxon>Eukaryota</taxon>
        <taxon>Sar</taxon>
        <taxon>Alveolata</taxon>
        <taxon>Dinophyceae</taxon>
        <taxon>Prorocentrales</taxon>
        <taxon>Prorocentraceae</taxon>
        <taxon>Prorocentrum</taxon>
    </lineage>
</organism>
<name>A0ABN9PTV5_9DINO</name>
<dbReference type="InterPro" id="IPR036691">
    <property type="entry name" value="Endo/exonu/phosph_ase_sf"/>
</dbReference>
<feature type="compositionally biased region" description="Basic residues" evidence="2">
    <location>
        <begin position="1000"/>
        <end position="1010"/>
    </location>
</feature>
<dbReference type="EMBL" id="CAUYUJ010001547">
    <property type="protein sequence ID" value="CAK0796435.1"/>
    <property type="molecule type" value="Genomic_DNA"/>
</dbReference>
<keyword evidence="4" id="KW-1185">Reference proteome</keyword>
<protein>
    <submittedName>
        <fullName evidence="3">Uncharacterized protein</fullName>
    </submittedName>
</protein>
<accession>A0ABN9PTV5</accession>
<feature type="coiled-coil region" evidence="1">
    <location>
        <begin position="1626"/>
        <end position="1674"/>
    </location>
</feature>
<reference evidence="3" key="1">
    <citation type="submission" date="2023-10" db="EMBL/GenBank/DDBJ databases">
        <authorList>
            <person name="Chen Y."/>
            <person name="Shah S."/>
            <person name="Dougan E. K."/>
            <person name="Thang M."/>
            <person name="Chan C."/>
        </authorList>
    </citation>
    <scope>NUCLEOTIDE SEQUENCE [LARGE SCALE GENOMIC DNA]</scope>
</reference>
<evidence type="ECO:0000313" key="3">
    <source>
        <dbReference type="EMBL" id="CAK0796435.1"/>
    </source>
</evidence>
<keyword evidence="1" id="KW-0175">Coiled coil</keyword>
<evidence type="ECO:0000256" key="1">
    <source>
        <dbReference type="SAM" id="Coils"/>
    </source>
</evidence>
<sequence length="2426" mass="265355">MALLPFGEEVEWYSDLAPGQYVAMEYEGDDVDHEGILLHPLGGGVWWIRTPDGDEYFQDVACQDASDGPVRCRLLPADGSLPPGARGRGRRKLYRFAERVGALELREGILRGRRACEAECRPGQRHVVPERVQEPAGELMPIRRFFGGSFPPVPGVRLRGKKPLTAALVARPRPEVAPGGAATPEASEAEEPAADALPLLAGHAWALAEPVLSAAIGSEVDIRKSTFVGAPDTSGLIFVDDGLARVRRMPVEDVPEYADTRTAELRRRLGLPGAGAEADLRDRLARPPLPPPAEAPAQVGEAAAAPIKSEDVGLLAVDFDGQGERFKPWREAARESSQEEFSDQLWLREYLREKGLASTDRVAHELRCICEALYMAGCYDQVNLGGLMALEVLRKRLAGIVAARAHPQRVQWEVAKYYTGAQSAEDVAGPVLRAHVARKMREDREGLQALRGAPSGAQEGDLGAGMANDALKALSWMAGWKEFLWADRGLDVLPDDVQVDVQRRVCELVDSWHPRPPQLSDEAALKKLLQGHSPHQAAGCPTRVTPFKLDLLSLPGSVRGCPLITDVAPSEVIGFLEDYHERMLAPPVEKYETIPYFGPELRFNQKEYHRLLRRLIDIGIITWTSSPKCQAGLFTVEKGGGAAQRLIVDARRANECFQAPPGVALLSSEGLPRIEVELPADAPLGPEQAAKLLGDFCLSLGLSDASNCFRRLRVPAWWPDYFCLPPAPAHVMGAAGAEVNGRVLGRAEAATPCWAVPPTGFTWSLWIAQRINESIVAKVAPSLPGSPLRDRGPPLVVGPALPEGRGAPSHYVYVDNLGVIGVCEAAVGEALERLEEGFNREGLLLHKSERTRGSIIAHGTELDGTALRTRVTPKRFWHIYQSLGALLRRRRASAWALEVVLGHCTFAALCCRGLLSIFHSVYAFVERGRTSGRAEPLWDECRSELQAFKSLMIFMFSDWLRCWNDLVVQTDSSLEGRAVAQALWPVQAAREVGRTSERQRFRRVGSHRARGSALETAGFSQQADGSWAAMPPSKRQATLPPTEPRSSKCQRGHGKLANQRKATLRPQDVQLVLRDRREPALADVGESSSADDEERPGPGAARRAVLRRTGHQRRRKFLGTALATAAGGLSSFLEESSVTPRVLERCRTEVAGFADFAGWDANKGGQILAGLMCLAPEFSRAGRRQLPRAFRCLKGWRRRAPGRSRRSWPLALWAGVAWWLVERNFLQMAVFLLVSLSSYLRPNELMGLKARGVIAPAAGISPLWSLLLFPSQQIERGKTDLSDVSIEMDSPYLQFMGPILTRRYRTVSEAQRRRQWASIKSVQRCEKGARLGESWELLPVGVRQLLEACEGALEDIFCDRPHGVALPWRGISEDPAEGWGRCSFAGAVQSCLVAAELVHLLCIGKGRAPRWSARPRRVSRILPCSGLPSLVHRIPDPRVLCIGRMVPRPVSDKTWLCKTCIHERTGERFFNKADRTSCFSCRRPKSSCFKAYKLSTADPSVHAGDLKAGGKKAASAGSAPWEVAKQLRLAQETIAKLEKQIQAKHVPAPDAMDVSEPKAMANDFDEGKFRARILELDKEIAVASKGVGAAWAVLKETLTKERSELQDEINKHKPAASRMFVVGKQIEAMGKQIAKAEKDVDDQKAVIKELQDVLVQAEQKVLDKKAKLLELQTQHADLARQSYVPPVPNDDGDAGQTVHALGLDTTKLGEVLRALGAGDRTDAIAHGVAQALPQIITNARLQPVGATRHHAVPEMLDNESLADDEAPLVPIKEATEDVLRPYLAEAGQEVPTTLEEMRDAANRLCKLEQHAKQRKGPGFQATDAVILVQEHKSDGSMLPSLQYKLKCMGYHGIFSAAKRTAADGLSAGVAVITPSFITITAPPLLKDPEIVPSRAVAAQVNWGLKSGIVVISLYLQDSVDLNDYNLMILHKVAQYVGRLNAANRPWVIGGDFNMSANLIGAQESVAQTNALMMVPSQVTCRTANSAEGKIYDYFMVHSKLAAIIEPPDVLAAAGRQLDDGHQQIEITEGTYEWVETAPRLNPIDRLAFSLVDTDRFLLKIVGQQCHIWSHLDEDTQRFFLDGIALLGRDDFEQQVYRIVERADEVHQKHNKKSYLEVHFGTLQFEFLLGNMWADFFAREGANMHAVHKSTVQMFEARLSQEKLNAKFFSWAAAKLIARDSTSSRPERLNCPGVCPDIVKVLGELWSQRAARERQLSAAEGLSEGVRGGVPWYVGMATAIAGSLSFYANVVIGCVCSFVVSFSAADGDVYPRDLSVPGDLQAWRVSDAEGGVTGTVYCRGPAAVSRHAFGAGREKGSQDVPLCLRAKGAADEEEWEERGGGDSLAVRSPPAAVSDKVWRISYSSDQAFARGAECPPDVDGQHFTLVKRGDVVTMTVGAPGGVVQCYSVSADAIAVDADTDLPGGAVE</sequence>
<evidence type="ECO:0000313" key="4">
    <source>
        <dbReference type="Proteomes" id="UP001189429"/>
    </source>
</evidence>
<evidence type="ECO:0000256" key="2">
    <source>
        <dbReference type="SAM" id="MobiDB-lite"/>
    </source>
</evidence>
<proteinExistence type="predicted"/>
<feature type="region of interest" description="Disordered" evidence="2">
    <location>
        <begin position="995"/>
        <end position="1109"/>
    </location>
</feature>